<dbReference type="InterPro" id="IPR041233">
    <property type="entry name" value="Melibiase_C"/>
</dbReference>
<dbReference type="Gene3D" id="2.60.40.1180">
    <property type="entry name" value="Golgi alpha-mannosidase II"/>
    <property type="match status" value="1"/>
</dbReference>
<dbReference type="PANTHER" id="PTHR11452:SF42">
    <property type="entry name" value="ALPHA-GALACTOSIDASE"/>
    <property type="match status" value="1"/>
</dbReference>
<keyword evidence="3 7" id="KW-0378">Hydrolase</keyword>
<dbReference type="SUPFAM" id="SSF51445">
    <property type="entry name" value="(Trans)glycosidases"/>
    <property type="match status" value="1"/>
</dbReference>
<dbReference type="InterPro" id="IPR017853">
    <property type="entry name" value="GH"/>
</dbReference>
<evidence type="ECO:0000256" key="1">
    <source>
        <dbReference type="ARBA" id="ARBA00009743"/>
    </source>
</evidence>
<dbReference type="GO" id="GO:0005975">
    <property type="term" value="P:carbohydrate metabolic process"/>
    <property type="evidence" value="ECO:0007669"/>
    <property type="project" value="InterPro"/>
</dbReference>
<dbReference type="EC" id="3.2.1.22" evidence="7"/>
<dbReference type="PANTHER" id="PTHR11452">
    <property type="entry name" value="ALPHA-GALACTOSIDASE/ALPHA-N-ACETYLGALACTOSAMINIDASE"/>
    <property type="match status" value="1"/>
</dbReference>
<evidence type="ECO:0000259" key="6">
    <source>
        <dbReference type="Pfam" id="PF17801"/>
    </source>
</evidence>
<dbReference type="Gene3D" id="3.20.20.70">
    <property type="entry name" value="Aldolase class I"/>
    <property type="match status" value="1"/>
</dbReference>
<feature type="domain" description="Alpha galactosidase C-terminal" evidence="6">
    <location>
        <begin position="379"/>
        <end position="450"/>
    </location>
</feature>
<keyword evidence="5 7" id="KW-0326">Glycosidase</keyword>
<dbReference type="EMBL" id="MLJW01000250">
    <property type="protein sequence ID" value="OIQ91747.1"/>
    <property type="molecule type" value="Genomic_DNA"/>
</dbReference>
<evidence type="ECO:0000256" key="3">
    <source>
        <dbReference type="ARBA" id="ARBA00022801"/>
    </source>
</evidence>
<sequence>MNTHHFRFAVLMVAFAAVVDAAMVSGPRYWKWAATPPMGWNSYDAWGTSVNESEVLANARYMQSHLMAHGWKYVVIDARWYDSVSSYDDRNLTHDRTGARLYADRFGRLLPAPSRFPSAAGGEGFKPLADRLHAMGLKFGIHMMRGIPRQSVDAATPIEGSRFSAKDAGDPNNTCGWCPDMYGVRDNAAGQAWYDSCARLWASWGVDFVKVDDLSVPYSATEIAMIRKAIDRCGRPIVFSTSPGPTDPVHADDIKREANMWRISGDFWDRWPDLDRAFDLLARWQGCGGPGHWPDLDMIPFGHLGIKCTIAGGNRQSRFTRDEEVTLMSLWALAPSPLMLGANLPDTDAGTLSLLTNDEVIAVDQDPLGSSALCVKQDRNTEIWVKPLAGGARAIGLFNRSEQSREITMTWNAVGLGGRETLRNLWTHRDLGSFAATYSTEVPAHGAVLLIARP</sequence>
<dbReference type="InterPro" id="IPR013785">
    <property type="entry name" value="Aldolase_TIM"/>
</dbReference>
<keyword evidence="2" id="KW-0732">Signal</keyword>
<comment type="similarity">
    <text evidence="1">Belongs to the glycosyl hydrolase 27 family.</text>
</comment>
<evidence type="ECO:0000313" key="7">
    <source>
        <dbReference type="EMBL" id="OIQ91747.1"/>
    </source>
</evidence>
<evidence type="ECO:0000256" key="5">
    <source>
        <dbReference type="ARBA" id="ARBA00023295"/>
    </source>
</evidence>
<dbReference type="PRINTS" id="PR00740">
    <property type="entry name" value="GLHYDRLASE27"/>
</dbReference>
<organism evidence="7">
    <name type="scientific">mine drainage metagenome</name>
    <dbReference type="NCBI Taxonomy" id="410659"/>
    <lineage>
        <taxon>unclassified sequences</taxon>
        <taxon>metagenomes</taxon>
        <taxon>ecological metagenomes</taxon>
    </lineage>
</organism>
<dbReference type="Pfam" id="PF17801">
    <property type="entry name" value="Melibiase_C"/>
    <property type="match status" value="1"/>
</dbReference>
<evidence type="ECO:0000256" key="4">
    <source>
        <dbReference type="ARBA" id="ARBA00023157"/>
    </source>
</evidence>
<gene>
    <name evidence="7" type="primary">agaA_5</name>
    <name evidence="7" type="ORF">GALL_263290</name>
</gene>
<dbReference type="FunFam" id="2.60.40.1180:FF:000008">
    <property type="entry name" value="Alpha-galactosidase"/>
    <property type="match status" value="1"/>
</dbReference>
<evidence type="ECO:0000256" key="2">
    <source>
        <dbReference type="ARBA" id="ARBA00022729"/>
    </source>
</evidence>
<dbReference type="GO" id="GO:0004557">
    <property type="term" value="F:alpha-galactosidase activity"/>
    <property type="evidence" value="ECO:0007669"/>
    <property type="project" value="UniProtKB-EC"/>
</dbReference>
<dbReference type="CDD" id="cd14792">
    <property type="entry name" value="GH27"/>
    <property type="match status" value="1"/>
</dbReference>
<reference evidence="7" key="1">
    <citation type="submission" date="2016-10" db="EMBL/GenBank/DDBJ databases">
        <title>Sequence of Gallionella enrichment culture.</title>
        <authorList>
            <person name="Poehlein A."/>
            <person name="Muehling M."/>
            <person name="Daniel R."/>
        </authorList>
    </citation>
    <scope>NUCLEOTIDE SEQUENCE</scope>
</reference>
<dbReference type="InterPro" id="IPR002241">
    <property type="entry name" value="Glyco_hydro_27"/>
</dbReference>
<dbReference type="SUPFAM" id="SSF51011">
    <property type="entry name" value="Glycosyl hydrolase domain"/>
    <property type="match status" value="1"/>
</dbReference>
<proteinExistence type="inferred from homology"/>
<comment type="caution">
    <text evidence="7">The sequence shown here is derived from an EMBL/GenBank/DDBJ whole genome shotgun (WGS) entry which is preliminary data.</text>
</comment>
<keyword evidence="4" id="KW-1015">Disulfide bond</keyword>
<dbReference type="InterPro" id="IPR013780">
    <property type="entry name" value="Glyco_hydro_b"/>
</dbReference>
<dbReference type="Pfam" id="PF16499">
    <property type="entry name" value="Melibiase_2"/>
    <property type="match status" value="1"/>
</dbReference>
<name>A0A1J5RQJ3_9ZZZZ</name>
<protein>
    <submittedName>
        <fullName evidence="7">Alpha-galactosidase A</fullName>
        <ecNumber evidence="7">3.2.1.22</ecNumber>
    </submittedName>
</protein>
<accession>A0A1J5RQJ3</accession>
<dbReference type="AlphaFoldDB" id="A0A1J5RQJ3"/>